<evidence type="ECO:0000313" key="1">
    <source>
        <dbReference type="EMBL" id="AOQ24683.1"/>
    </source>
</evidence>
<gene>
    <name evidence="1" type="ORF">Maut_02255</name>
    <name evidence="2" type="ORF">MTAT_20280</name>
</gene>
<reference evidence="1 3" key="1">
    <citation type="submission" date="2016-08" db="EMBL/GenBank/DDBJ databases">
        <title>Moorella thermoacetica DSM 103132.</title>
        <authorList>
            <person name="Jendresen C.B."/>
            <person name="Redl S.M."/>
            <person name="Jensen T.O."/>
            <person name="Nielsen A.T."/>
        </authorList>
    </citation>
    <scope>NUCLEOTIDE SEQUENCE [LARGE SCALE GENOMIC DNA]</scope>
    <source>
        <strain evidence="1 3">DSM 103132</strain>
    </source>
</reference>
<evidence type="ECO:0000313" key="4">
    <source>
        <dbReference type="Proteomes" id="UP000322283"/>
    </source>
</evidence>
<evidence type="ECO:0000313" key="3">
    <source>
        <dbReference type="Proteomes" id="UP000094598"/>
    </source>
</evidence>
<proteinExistence type="predicted"/>
<keyword evidence="4" id="KW-1185">Reference proteome</keyword>
<dbReference type="Proteomes" id="UP000322283">
    <property type="component" value="Unassembled WGS sequence"/>
</dbReference>
<dbReference type="AlphaFoldDB" id="A0AAC9HIU0"/>
<dbReference type="EMBL" id="CP017019">
    <property type="protein sequence ID" value="AOQ24683.1"/>
    <property type="molecule type" value="Genomic_DNA"/>
</dbReference>
<dbReference type="EMBL" id="VCDX01000006">
    <property type="protein sequence ID" value="TYL12786.1"/>
    <property type="molecule type" value="Genomic_DNA"/>
</dbReference>
<reference evidence="2 4" key="2">
    <citation type="submission" date="2019-05" db="EMBL/GenBank/DDBJ databases">
        <title>Genome sequence of Moorella thermoacetica ATCC 33924.</title>
        <authorList>
            <person name="Poehlein A."/>
            <person name="Bengelsdorf F.R."/>
            <person name="Duerre P."/>
            <person name="Daniel R."/>
        </authorList>
    </citation>
    <scope>NUCLEOTIDE SEQUENCE [LARGE SCALE GENOMIC DNA]</scope>
    <source>
        <strain evidence="2 4">ATCC 33924</strain>
    </source>
</reference>
<dbReference type="Proteomes" id="UP000094598">
    <property type="component" value="Chromosome"/>
</dbReference>
<organism evidence="1 3">
    <name type="scientific">Neomoorella thermoacetica</name>
    <name type="common">Clostridium thermoaceticum</name>
    <dbReference type="NCBI Taxonomy" id="1525"/>
    <lineage>
        <taxon>Bacteria</taxon>
        <taxon>Bacillati</taxon>
        <taxon>Bacillota</taxon>
        <taxon>Clostridia</taxon>
        <taxon>Neomoorellales</taxon>
        <taxon>Neomoorellaceae</taxon>
        <taxon>Neomoorella</taxon>
    </lineage>
</organism>
<evidence type="ECO:0000313" key="2">
    <source>
        <dbReference type="EMBL" id="TYL12786.1"/>
    </source>
</evidence>
<dbReference type="RefSeq" id="WP_155768220.1">
    <property type="nucleotide sequence ID" value="NZ_CP017019.1"/>
</dbReference>
<name>A0AAC9HIU0_NEOTH</name>
<sequence length="52" mass="5978">MRIIVEGDIELAMLEELGELIHKYYVGEGAPADLQALYWWCPGLRLYIEKPA</sequence>
<accession>A0AAC9HIU0</accession>
<protein>
    <submittedName>
        <fullName evidence="1">Uncharacterized protein</fullName>
    </submittedName>
</protein>